<dbReference type="Gene3D" id="1.10.1660.10">
    <property type="match status" value="1"/>
</dbReference>
<name>A0A7X6DNF6_9BACT</name>
<protein>
    <submittedName>
        <fullName evidence="2">MerR family transcriptional regulator</fullName>
    </submittedName>
</protein>
<dbReference type="PROSITE" id="PS50937">
    <property type="entry name" value="HTH_MERR_2"/>
    <property type="match status" value="1"/>
</dbReference>
<dbReference type="Pfam" id="PF13411">
    <property type="entry name" value="MerR_1"/>
    <property type="match status" value="1"/>
</dbReference>
<gene>
    <name evidence="2" type="ORF">MNODULE_06920</name>
</gene>
<dbReference type="PANTHER" id="PTHR34504">
    <property type="entry name" value="ANTITOXIN HICB"/>
    <property type="match status" value="1"/>
</dbReference>
<dbReference type="GO" id="GO:0003677">
    <property type="term" value="F:DNA binding"/>
    <property type="evidence" value="ECO:0007669"/>
    <property type="project" value="InterPro"/>
</dbReference>
<dbReference type="InterPro" id="IPR031807">
    <property type="entry name" value="HicB-like"/>
</dbReference>
<sequence length="230" mass="25620">MLIRGGIAMAFGTKQVLKLTGLTTRQVDYWDRSHFIKPSIKEASGYGSTRLYSFTDLVQLKVAKTLMDKGISLQKIRKAMTYLKKNFPDVKKPLAEMKFLTDGETIFVLTRDKNVILDTLSKGQMVFALAIGEIVEGLKGEVEKIAQDRKYKVVVRGKSYDVILHPDLEEGGFWVECPSLSGCASQGETVEEALMMIKDAILGHLEVEAEMNGLENRAATRGGKRKKGTR</sequence>
<dbReference type="InterPro" id="IPR035069">
    <property type="entry name" value="TTHA1013/TTHA0281-like"/>
</dbReference>
<dbReference type="SUPFAM" id="SSF46955">
    <property type="entry name" value="Putative DNA-binding domain"/>
    <property type="match status" value="1"/>
</dbReference>
<dbReference type="SMART" id="SM00422">
    <property type="entry name" value="HTH_MERR"/>
    <property type="match status" value="1"/>
</dbReference>
<dbReference type="Gene3D" id="3.30.160.250">
    <property type="match status" value="1"/>
</dbReference>
<dbReference type="InterPro" id="IPR051404">
    <property type="entry name" value="TA_system_antitoxin"/>
</dbReference>
<proteinExistence type="predicted"/>
<dbReference type="AlphaFoldDB" id="A0A7X6DNF6"/>
<accession>A0A7X6DNF6</accession>
<dbReference type="InterPro" id="IPR000551">
    <property type="entry name" value="MerR-type_HTH_dom"/>
</dbReference>
<feature type="domain" description="HTH merR-type" evidence="1">
    <location>
        <begin position="10"/>
        <end position="82"/>
    </location>
</feature>
<evidence type="ECO:0000259" key="1">
    <source>
        <dbReference type="PROSITE" id="PS50937"/>
    </source>
</evidence>
<dbReference type="InterPro" id="IPR009061">
    <property type="entry name" value="DNA-bd_dom_put_sf"/>
</dbReference>
<comment type="caution">
    <text evidence="2">The sequence shown here is derived from an EMBL/GenBank/DDBJ whole genome shotgun (WGS) entry which is preliminary data.</text>
</comment>
<dbReference type="SUPFAM" id="SSF143100">
    <property type="entry name" value="TTHA1013/TTHA0281-like"/>
    <property type="match status" value="1"/>
</dbReference>
<dbReference type="Proteomes" id="UP000534783">
    <property type="component" value="Unassembled WGS sequence"/>
</dbReference>
<dbReference type="PANTHER" id="PTHR34504:SF2">
    <property type="entry name" value="UPF0150 PROTEIN SSL0259"/>
    <property type="match status" value="1"/>
</dbReference>
<keyword evidence="3" id="KW-1185">Reference proteome</keyword>
<reference evidence="2 3" key="1">
    <citation type="journal article" date="2020" name="Nature">
        <title>Bacterial chemolithoautotrophy via manganese oxidation.</title>
        <authorList>
            <person name="Yu H."/>
            <person name="Leadbetter J.R."/>
        </authorList>
    </citation>
    <scope>NUCLEOTIDE SEQUENCE [LARGE SCALE GENOMIC DNA]</scope>
    <source>
        <strain evidence="2 3">Mn-1</strain>
    </source>
</reference>
<organism evidence="2 3">
    <name type="scientific">Candidatus Manganitrophus noduliformans</name>
    <dbReference type="NCBI Taxonomy" id="2606439"/>
    <lineage>
        <taxon>Bacteria</taxon>
        <taxon>Pseudomonadati</taxon>
        <taxon>Nitrospirota</taxon>
        <taxon>Nitrospiria</taxon>
        <taxon>Candidatus Troglogloeales</taxon>
        <taxon>Candidatus Manganitrophaceae</taxon>
        <taxon>Candidatus Manganitrophus</taxon>
    </lineage>
</organism>
<dbReference type="Pfam" id="PF15919">
    <property type="entry name" value="HicB_lk_antitox"/>
    <property type="match status" value="1"/>
</dbReference>
<dbReference type="EMBL" id="VTOW01000001">
    <property type="protein sequence ID" value="NKE70468.1"/>
    <property type="molecule type" value="Genomic_DNA"/>
</dbReference>
<dbReference type="GO" id="GO:0006355">
    <property type="term" value="P:regulation of DNA-templated transcription"/>
    <property type="evidence" value="ECO:0007669"/>
    <property type="project" value="InterPro"/>
</dbReference>
<evidence type="ECO:0000313" key="3">
    <source>
        <dbReference type="Proteomes" id="UP000534783"/>
    </source>
</evidence>
<evidence type="ECO:0000313" key="2">
    <source>
        <dbReference type="EMBL" id="NKE70468.1"/>
    </source>
</evidence>